<proteinExistence type="inferred from homology"/>
<feature type="domain" description="Nitrogenase/oxidoreductase component 1" evidence="7">
    <location>
        <begin position="19"/>
        <end position="435"/>
    </location>
</feature>
<dbReference type="Gene3D" id="6.10.250.1090">
    <property type="match status" value="1"/>
</dbReference>
<dbReference type="UniPathway" id="UPA00782"/>
<dbReference type="RefSeq" id="WP_011813081.1">
    <property type="nucleotide sequence ID" value="NC_008789.1"/>
</dbReference>
<dbReference type="OrthoDB" id="9800746at2"/>
<dbReference type="AlphaFoldDB" id="A1WTP6"/>
<reference evidence="8 9" key="2">
    <citation type="journal article" date="2013" name="Stand. Genomic Sci.">
        <title>Complete genome sequence of Halorhodospira halophila SL1.</title>
        <authorList>
            <person name="Challacombe J.F."/>
            <person name="Majid S."/>
            <person name="Deole R."/>
            <person name="Brettin T.S."/>
            <person name="Bruce D."/>
            <person name="Delano S.F."/>
            <person name="Detter J.C."/>
            <person name="Gleasner C.D."/>
            <person name="Han C.S."/>
            <person name="Misra M."/>
            <person name="Reitenga K.G."/>
            <person name="Mikhailova N."/>
            <person name="Woyke T."/>
            <person name="Pitluck S."/>
            <person name="Nolan M."/>
            <person name="Land M.L."/>
            <person name="Saunders E."/>
            <person name="Tapia R."/>
            <person name="Lapidus A."/>
            <person name="Ivanova N."/>
            <person name="Hoff W.D."/>
        </authorList>
    </citation>
    <scope>NUCLEOTIDE SEQUENCE [LARGE SCALE GENOMIC DNA]</scope>
    <source>
        <strain evidence="9">DSM 244 / SL1</strain>
    </source>
</reference>
<accession>A1WTP6</accession>
<comment type="similarity">
    <text evidence="3 6">Belongs to the NifD/NifK/NifE/NifN family.</text>
</comment>
<dbReference type="GO" id="GO:0065003">
    <property type="term" value="P:protein-containing complex assembly"/>
    <property type="evidence" value="ECO:0007669"/>
    <property type="project" value="InterPro"/>
</dbReference>
<comment type="pathway">
    <text evidence="2">Cofactor biosynthesis; Fe-Mo cofactor biosynthesis.</text>
</comment>
<dbReference type="InterPro" id="IPR000510">
    <property type="entry name" value="Nase/OxRdtase_comp1"/>
</dbReference>
<dbReference type="SUPFAM" id="SSF53807">
    <property type="entry name" value="Helical backbone' metal receptor"/>
    <property type="match status" value="1"/>
</dbReference>
<dbReference type="eggNOG" id="COG2710">
    <property type="taxonomic scope" value="Bacteria"/>
</dbReference>
<dbReference type="Proteomes" id="UP000000647">
    <property type="component" value="Chromosome"/>
</dbReference>
<evidence type="ECO:0000313" key="8">
    <source>
        <dbReference type="EMBL" id="ABM61058.1"/>
    </source>
</evidence>
<keyword evidence="8" id="KW-0560">Oxidoreductase</keyword>
<evidence type="ECO:0000259" key="7">
    <source>
        <dbReference type="Pfam" id="PF00148"/>
    </source>
</evidence>
<dbReference type="NCBIfam" id="TIGR01285">
    <property type="entry name" value="nifN"/>
    <property type="match status" value="1"/>
</dbReference>
<protein>
    <recommendedName>
        <fullName evidence="4">Nitrogenase iron-molybdenum cofactor biosynthesis protein NifN</fullName>
    </recommendedName>
</protein>
<dbReference type="Pfam" id="PF00148">
    <property type="entry name" value="Oxidored_nitro"/>
    <property type="match status" value="1"/>
</dbReference>
<evidence type="ECO:0000313" key="9">
    <source>
        <dbReference type="Proteomes" id="UP000000647"/>
    </source>
</evidence>
<dbReference type="Gene3D" id="3.40.50.1980">
    <property type="entry name" value="Nitrogenase molybdenum iron protein domain"/>
    <property type="match status" value="3"/>
</dbReference>
<evidence type="ECO:0000256" key="4">
    <source>
        <dbReference type="ARBA" id="ARBA00013282"/>
    </source>
</evidence>
<dbReference type="InterPro" id="IPR050152">
    <property type="entry name" value="ChlB/BchB/BchZ"/>
</dbReference>
<keyword evidence="5 6" id="KW-0535">Nitrogen fixation</keyword>
<evidence type="ECO:0000256" key="2">
    <source>
        <dbReference type="ARBA" id="ARBA00005155"/>
    </source>
</evidence>
<dbReference type="InterPro" id="IPR000318">
    <property type="entry name" value="Nase_comp1_CS"/>
</dbReference>
<dbReference type="HOGENOM" id="CLU_025876_2_0_6"/>
<keyword evidence="9" id="KW-1185">Reference proteome</keyword>
<evidence type="ECO:0000256" key="6">
    <source>
        <dbReference type="RuleBase" id="RU004021"/>
    </source>
</evidence>
<dbReference type="PROSITE" id="PS00699">
    <property type="entry name" value="NITROGENASE_1_1"/>
    <property type="match status" value="1"/>
</dbReference>
<evidence type="ECO:0000256" key="5">
    <source>
        <dbReference type="ARBA" id="ARBA00023231"/>
    </source>
</evidence>
<comment type="function">
    <text evidence="1">This protein may play a role in the biosynthesis of the prosthetic group of nitrogenase (FeMo cofactor).</text>
</comment>
<evidence type="ECO:0000256" key="1">
    <source>
        <dbReference type="ARBA" id="ARBA00003171"/>
    </source>
</evidence>
<reference evidence="9" key="1">
    <citation type="submission" date="2006-12" db="EMBL/GenBank/DDBJ databases">
        <title>Complete sequence of Halorhodospira halophila SL1.</title>
        <authorList>
            <consortium name="US DOE Joint Genome Institute"/>
            <person name="Copeland A."/>
            <person name="Lucas S."/>
            <person name="Lapidus A."/>
            <person name="Barry K."/>
            <person name="Detter J.C."/>
            <person name="Glavina del Rio T."/>
            <person name="Hammon N."/>
            <person name="Israni S."/>
            <person name="Dalin E."/>
            <person name="Tice H."/>
            <person name="Pitluck S."/>
            <person name="Saunders E."/>
            <person name="Brettin T."/>
            <person name="Bruce D."/>
            <person name="Han C."/>
            <person name="Tapia R."/>
            <person name="Schmutz J."/>
            <person name="Larimer F."/>
            <person name="Land M."/>
            <person name="Hauser L."/>
            <person name="Kyrpides N."/>
            <person name="Mikhailova N."/>
            <person name="Hoff W."/>
            <person name="Richardson P."/>
        </authorList>
    </citation>
    <scope>NUCLEOTIDE SEQUENCE [LARGE SCALE GENOMIC DNA]</scope>
    <source>
        <strain evidence="9">DSM 244 / SL1</strain>
    </source>
</reference>
<dbReference type="KEGG" id="hha:Hhal_0264"/>
<sequence length="458" mass="48016">MTRIERSTSPLSVNPLKASQPVGGTLATLGFRGAVPLLHGAQGCTAFGKVYFVRHFNEPIPLQTTAIDPISAVLGADDNVLGALDTLCGKSAPALITLLTTGLSEAEGTDIERLVRTFREAHPEHAGTAVVPVNTPDFVGSLESGYAATVEAIIEHLVPEAASAGTRPGRAARQVNLLLSDAVSPGDAEALCELLEAFGLEPVAIPDLGASMDGHLEDGDFSPVTTDGTPLDALRECGNAAATVVVGASLHAAADRLRARTGVPDYRFDHLMGLHATDRLVMVLCAIAGREVPPPRVQRQRRQLQDALLDTHSVLGTTPVGVAAEADLLAGLTTLLHDAGAEVTTAVAPERSPVLDGLPAGRVAVGDLEALEHHGREDGVELILGSGHAAATAGRLGVPILQCGYPIWERVGLHARPRVGYRGSRDTLFELANTLLEHREVHGDVRPYRSIYRSADAA</sequence>
<dbReference type="PANTHER" id="PTHR33712:SF7">
    <property type="entry name" value="LIGHT-INDEPENDENT PROTOCHLOROPHYLLIDE REDUCTASE SUBUNIT B"/>
    <property type="match status" value="1"/>
</dbReference>
<dbReference type="STRING" id="349124.Hhal_0264"/>
<dbReference type="EMBL" id="CP000544">
    <property type="protein sequence ID" value="ABM61058.1"/>
    <property type="molecule type" value="Genomic_DNA"/>
</dbReference>
<name>A1WTP6_HALHL</name>
<dbReference type="GO" id="GO:0016163">
    <property type="term" value="F:nitrogenase activity"/>
    <property type="evidence" value="ECO:0007669"/>
    <property type="project" value="InterPro"/>
</dbReference>
<evidence type="ECO:0000256" key="3">
    <source>
        <dbReference type="ARBA" id="ARBA00011002"/>
    </source>
</evidence>
<gene>
    <name evidence="8" type="ordered locus">Hhal_0264</name>
</gene>
<organism evidence="8 9">
    <name type="scientific">Halorhodospira halophila (strain DSM 244 / SL1)</name>
    <name type="common">Ectothiorhodospira halophila (strain DSM 244 / SL1)</name>
    <dbReference type="NCBI Taxonomy" id="349124"/>
    <lineage>
        <taxon>Bacteria</taxon>
        <taxon>Pseudomonadati</taxon>
        <taxon>Pseudomonadota</taxon>
        <taxon>Gammaproteobacteria</taxon>
        <taxon>Chromatiales</taxon>
        <taxon>Ectothiorhodospiraceae</taxon>
        <taxon>Halorhodospira</taxon>
    </lineage>
</organism>
<dbReference type="PANTHER" id="PTHR33712">
    <property type="entry name" value="LIGHT-INDEPENDENT PROTOCHLOROPHYLLIDE REDUCTASE SUBUNIT B"/>
    <property type="match status" value="1"/>
</dbReference>
<dbReference type="InterPro" id="IPR005975">
    <property type="entry name" value="Nase_Mo-Fe_CF"/>
</dbReference>